<keyword evidence="13" id="KW-0472">Membrane</keyword>
<accession>A0A448ZEI7</accession>
<dbReference type="GO" id="GO:0004844">
    <property type="term" value="F:uracil DNA N-glycosylase activity"/>
    <property type="evidence" value="ECO:0007669"/>
    <property type="project" value="UniProtKB-UniRule"/>
</dbReference>
<keyword evidence="16" id="KW-1185">Reference proteome</keyword>
<dbReference type="GO" id="GO:0005634">
    <property type="term" value="C:nucleus"/>
    <property type="evidence" value="ECO:0007669"/>
    <property type="project" value="UniProtKB-SubCell"/>
</dbReference>
<name>A0A448ZEI7_9STRA</name>
<dbReference type="InterPro" id="IPR010979">
    <property type="entry name" value="Ribosomal_uS13-like_H2TH"/>
</dbReference>
<dbReference type="GO" id="GO:0016829">
    <property type="term" value="F:lyase activity"/>
    <property type="evidence" value="ECO:0007669"/>
    <property type="project" value="UniProtKB-KW"/>
</dbReference>
<comment type="similarity">
    <text evidence="1 10">Belongs to the uracil-DNA glycosylase (UDG) superfamily. UNG family.</text>
</comment>
<dbReference type="InterPro" id="IPR012319">
    <property type="entry name" value="FPG_cat"/>
</dbReference>
<evidence type="ECO:0000256" key="4">
    <source>
        <dbReference type="ARBA" id="ARBA00022801"/>
    </source>
</evidence>
<evidence type="ECO:0000256" key="8">
    <source>
        <dbReference type="ARBA" id="ARBA00023268"/>
    </source>
</evidence>
<keyword evidence="10" id="KW-0496">Mitochondrion</keyword>
<evidence type="ECO:0000256" key="3">
    <source>
        <dbReference type="ARBA" id="ARBA00022763"/>
    </source>
</evidence>
<dbReference type="InterPro" id="IPR005122">
    <property type="entry name" value="Uracil-DNA_glycosylase-like"/>
</dbReference>
<proteinExistence type="inferred from homology"/>
<keyword evidence="5" id="KW-0238">DNA-binding</keyword>
<gene>
    <name evidence="15" type="ORF">PSNMU_V1.4_AUG-EV-PASAV3_0073670</name>
</gene>
<dbReference type="GO" id="GO:0003906">
    <property type="term" value="F:DNA-(apurinic or apyrimidinic site) endonuclease activity"/>
    <property type="evidence" value="ECO:0007669"/>
    <property type="project" value="InterPro"/>
</dbReference>
<protein>
    <recommendedName>
        <fullName evidence="10">Uracil-DNA glycosylase</fullName>
        <shortName evidence="10">UDG</shortName>
        <ecNumber evidence="10">3.2.2.27</ecNumber>
    </recommendedName>
</protein>
<evidence type="ECO:0000256" key="9">
    <source>
        <dbReference type="ARBA" id="ARBA00023295"/>
    </source>
</evidence>
<dbReference type="OrthoDB" id="10031947at2759"/>
<comment type="catalytic activity">
    <reaction evidence="10">
        <text>Hydrolyzes single-stranded DNA or mismatched double-stranded DNA and polynucleotides, releasing free uracil.</text>
        <dbReference type="EC" id="3.2.2.27"/>
    </reaction>
</comment>
<dbReference type="NCBIfam" id="NF003592">
    <property type="entry name" value="PRK05254.1-5"/>
    <property type="match status" value="1"/>
</dbReference>
<feature type="transmembrane region" description="Helical" evidence="13">
    <location>
        <begin position="26"/>
        <end position="49"/>
    </location>
</feature>
<keyword evidence="8" id="KW-0511">Multifunctional enzyme</keyword>
<dbReference type="InterPro" id="IPR018085">
    <property type="entry name" value="Ura-DNA_Glyclase_AS"/>
</dbReference>
<evidence type="ECO:0000256" key="13">
    <source>
        <dbReference type="SAM" id="Phobius"/>
    </source>
</evidence>
<comment type="function">
    <text evidence="10">Excises uracil residues from the DNA which can arise as a result of misincorporation of dUMP residues by DNA polymerase or due to deamination of cytosine.</text>
</comment>
<keyword evidence="3 10" id="KW-0227">DNA damage</keyword>
<dbReference type="PANTHER" id="PTHR11264">
    <property type="entry name" value="URACIL-DNA GLYCOSYLASE"/>
    <property type="match status" value="1"/>
</dbReference>
<dbReference type="InterPro" id="IPR002043">
    <property type="entry name" value="UDG_fam1"/>
</dbReference>
<feature type="active site" description="Proton acceptor" evidence="10 11">
    <location>
        <position position="614"/>
    </location>
</feature>
<reference evidence="15 16" key="1">
    <citation type="submission" date="2019-01" db="EMBL/GenBank/DDBJ databases">
        <authorList>
            <person name="Ferrante I. M."/>
        </authorList>
    </citation>
    <scope>NUCLEOTIDE SEQUENCE [LARGE SCALE GENOMIC DNA]</scope>
    <source>
        <strain evidence="15 16">B856</strain>
    </source>
</reference>
<evidence type="ECO:0000256" key="1">
    <source>
        <dbReference type="ARBA" id="ARBA00008184"/>
    </source>
</evidence>
<keyword evidence="10" id="KW-0539">Nucleus</keyword>
<dbReference type="GO" id="GO:0008270">
    <property type="term" value="F:zinc ion binding"/>
    <property type="evidence" value="ECO:0007669"/>
    <property type="project" value="InterPro"/>
</dbReference>
<dbReference type="GO" id="GO:0003684">
    <property type="term" value="F:damaged DNA binding"/>
    <property type="evidence" value="ECO:0007669"/>
    <property type="project" value="InterPro"/>
</dbReference>
<evidence type="ECO:0000313" key="16">
    <source>
        <dbReference type="Proteomes" id="UP000291116"/>
    </source>
</evidence>
<evidence type="ECO:0000256" key="6">
    <source>
        <dbReference type="ARBA" id="ARBA00023204"/>
    </source>
</evidence>
<dbReference type="CDD" id="cd10027">
    <property type="entry name" value="UDG-F1-like"/>
    <property type="match status" value="1"/>
</dbReference>
<feature type="region of interest" description="Disordered" evidence="12">
    <location>
        <begin position="59"/>
        <end position="81"/>
    </location>
</feature>
<keyword evidence="7" id="KW-0456">Lyase</keyword>
<evidence type="ECO:0000256" key="10">
    <source>
        <dbReference type="HAMAP-Rule" id="MF_03166"/>
    </source>
</evidence>
<dbReference type="SUPFAM" id="SSF46946">
    <property type="entry name" value="S13-like H2TH domain"/>
    <property type="match status" value="1"/>
</dbReference>
<dbReference type="PROSITE" id="PS00130">
    <property type="entry name" value="U_DNA_GLYCOSYLASE"/>
    <property type="match status" value="1"/>
</dbReference>
<evidence type="ECO:0000256" key="12">
    <source>
        <dbReference type="SAM" id="MobiDB-lite"/>
    </source>
</evidence>
<dbReference type="SUPFAM" id="SSF52141">
    <property type="entry name" value="Uracil-DNA glycosylase-like"/>
    <property type="match status" value="1"/>
</dbReference>
<dbReference type="PROSITE" id="PS51068">
    <property type="entry name" value="FPG_CAT"/>
    <property type="match status" value="1"/>
</dbReference>
<sequence length="808" mass="91113">MGSGLRRRHNPHRGVEGVKQRRQRGCCVAVGIAMATLATVMLGNARVVWSFSFRCCTATGRSVSPSPRSLTSSGSSSSFRGDTMRLKLRPRMLPPFHTRDGNPNRHRCYSGASSLCMMPEGPEVRTLVDQLQGGIGKRLVDIKFLSGRYLQQRPKGFSDFAGTMTPLARESDDGSKTNRRTTIDVIRDINCKGKFIYMLLDDGCVTNRKRDDDARNEDDDDDFQRSIWITLGMTGRFVSEQKHLEDPSYGRWVLELVDDDRCNQKKETHRQNPEQHRIFYHDKRNFGTVRFCLSKQELDEKLASLGPDVLALARERARIDDVDDASVTIDDELEARSSDAKATQEFLSLLERQRNPRLNVCRFLMDQKKISGIGNYILSEALYRASIDPFCGIDELSTSQRIKLFQQAKAVCYESYVSQQQSQRTQATSEPYTSVRSLEPFDFQLRVYGQLKCPRGSPVVRETNGPHGRTIWYTNDQLFVARNLREEREQQQQEKSLGASATAKNFGNEKEDRWTIIRKDGIDVGTNEAAVIPDEDNKGIAVWNLLDGLHEPGWKQALEPYAASSRSFEGLKKFLEEEYATHGEHQIYPPRHQIFAALNLCPLDKVKVVILGQDPYHGPNQSTGLAFSVSKSISKIPPSLRNIFRELDDDVGSGLGGGRRPPVIQHGDLEGWARQGVLMLNTVLTVRRGQANSHQRKGWEDFTDEIVCILRDRANEDSKNHNKECDDDDNNDGDKRGGIVFLLWGGPAAKKAKSIVDSDARHVVIATSHPSPLGATKTASPFLTSRCFSRVNEALIEMDKTPIDWYNR</sequence>
<feature type="compositionally biased region" description="Low complexity" evidence="12">
    <location>
        <begin position="62"/>
        <end position="78"/>
    </location>
</feature>
<comment type="similarity">
    <text evidence="2">Belongs to the FPG family.</text>
</comment>
<dbReference type="Pfam" id="PF03167">
    <property type="entry name" value="UDG"/>
    <property type="match status" value="1"/>
</dbReference>
<dbReference type="Pfam" id="PF06831">
    <property type="entry name" value="H2TH"/>
    <property type="match status" value="1"/>
</dbReference>
<dbReference type="GO" id="GO:0005739">
    <property type="term" value="C:mitochondrion"/>
    <property type="evidence" value="ECO:0007669"/>
    <property type="project" value="UniProtKB-SubCell"/>
</dbReference>
<comment type="subcellular location">
    <subcellularLocation>
        <location evidence="10">Mitochondrion</location>
    </subcellularLocation>
    <subcellularLocation>
        <location evidence="10">Nucleus</location>
    </subcellularLocation>
</comment>
<dbReference type="SMART" id="SM00898">
    <property type="entry name" value="Fapy_DNA_glyco"/>
    <property type="match status" value="1"/>
</dbReference>
<keyword evidence="9" id="KW-0326">Glycosidase</keyword>
<organism evidence="15 16">
    <name type="scientific">Pseudo-nitzschia multistriata</name>
    <dbReference type="NCBI Taxonomy" id="183589"/>
    <lineage>
        <taxon>Eukaryota</taxon>
        <taxon>Sar</taxon>
        <taxon>Stramenopiles</taxon>
        <taxon>Ochrophyta</taxon>
        <taxon>Bacillariophyta</taxon>
        <taxon>Bacillariophyceae</taxon>
        <taxon>Bacillariophycidae</taxon>
        <taxon>Bacillariales</taxon>
        <taxon>Bacillariaceae</taxon>
        <taxon>Pseudo-nitzschia</taxon>
    </lineage>
</organism>
<dbReference type="InterPro" id="IPR036895">
    <property type="entry name" value="Uracil-DNA_glycosylase-like_sf"/>
</dbReference>
<dbReference type="EC" id="3.2.2.27" evidence="10"/>
<dbReference type="SMART" id="SM01232">
    <property type="entry name" value="H2TH"/>
    <property type="match status" value="1"/>
</dbReference>
<evidence type="ECO:0000259" key="14">
    <source>
        <dbReference type="PROSITE" id="PS51068"/>
    </source>
</evidence>
<dbReference type="EMBL" id="CAACVS010000283">
    <property type="protein sequence ID" value="VEU40479.1"/>
    <property type="molecule type" value="Genomic_DNA"/>
</dbReference>
<dbReference type="Gene3D" id="3.40.470.10">
    <property type="entry name" value="Uracil-DNA glycosylase-like domain"/>
    <property type="match status" value="1"/>
</dbReference>
<evidence type="ECO:0000256" key="7">
    <source>
        <dbReference type="ARBA" id="ARBA00023239"/>
    </source>
</evidence>
<evidence type="ECO:0000313" key="15">
    <source>
        <dbReference type="EMBL" id="VEU40479.1"/>
    </source>
</evidence>
<feature type="domain" description="Formamidopyrimidine-DNA glycosylase catalytic" evidence="14">
    <location>
        <begin position="119"/>
        <end position="287"/>
    </location>
</feature>
<dbReference type="PANTHER" id="PTHR11264:SF0">
    <property type="entry name" value="URACIL-DNA GLYCOSYLASE"/>
    <property type="match status" value="1"/>
</dbReference>
<dbReference type="SUPFAM" id="SSF81624">
    <property type="entry name" value="N-terminal domain of MutM-like DNA repair proteins"/>
    <property type="match status" value="1"/>
</dbReference>
<evidence type="ECO:0000256" key="11">
    <source>
        <dbReference type="PROSITE-ProRule" id="PRU10072"/>
    </source>
</evidence>
<keyword evidence="13" id="KW-0812">Transmembrane</keyword>
<feature type="region of interest" description="Disordered" evidence="12">
    <location>
        <begin position="1"/>
        <end position="20"/>
    </location>
</feature>
<dbReference type="InterPro" id="IPR015886">
    <property type="entry name" value="H2TH_FPG"/>
</dbReference>
<dbReference type="Gene3D" id="3.20.190.10">
    <property type="entry name" value="MutM-like, N-terminal"/>
    <property type="match status" value="1"/>
</dbReference>
<dbReference type="AlphaFoldDB" id="A0A448ZEI7"/>
<dbReference type="Proteomes" id="UP000291116">
    <property type="component" value="Unassembled WGS sequence"/>
</dbReference>
<dbReference type="SMART" id="SM00986">
    <property type="entry name" value="UDG"/>
    <property type="match status" value="1"/>
</dbReference>
<dbReference type="SMART" id="SM00987">
    <property type="entry name" value="UreE_C"/>
    <property type="match status" value="1"/>
</dbReference>
<keyword evidence="13" id="KW-1133">Transmembrane helix</keyword>
<evidence type="ECO:0000256" key="5">
    <source>
        <dbReference type="ARBA" id="ARBA00023125"/>
    </source>
</evidence>
<dbReference type="HAMAP" id="MF_00148">
    <property type="entry name" value="UDG"/>
    <property type="match status" value="1"/>
</dbReference>
<evidence type="ECO:0000256" key="2">
    <source>
        <dbReference type="ARBA" id="ARBA00009409"/>
    </source>
</evidence>
<feature type="compositionally biased region" description="Basic residues" evidence="12">
    <location>
        <begin position="1"/>
        <end position="12"/>
    </location>
</feature>
<dbReference type="GO" id="GO:0097510">
    <property type="term" value="P:base-excision repair, AP site formation via deaminated base removal"/>
    <property type="evidence" value="ECO:0007669"/>
    <property type="project" value="TreeGrafter"/>
</dbReference>
<dbReference type="Gene3D" id="1.10.8.50">
    <property type="match status" value="1"/>
</dbReference>
<dbReference type="InterPro" id="IPR035937">
    <property type="entry name" value="FPG_N"/>
</dbReference>
<keyword evidence="6 10" id="KW-0234">DNA repair</keyword>
<keyword evidence="4 10" id="KW-0378">Hydrolase</keyword>
<dbReference type="Pfam" id="PF01149">
    <property type="entry name" value="Fapy_DNA_glyco"/>
    <property type="match status" value="1"/>
</dbReference>
<dbReference type="NCBIfam" id="NF003588">
    <property type="entry name" value="PRK05254.1-1"/>
    <property type="match status" value="1"/>
</dbReference>